<comment type="caution">
    <text evidence="1">The sequence shown here is derived from an EMBL/GenBank/DDBJ whole genome shotgun (WGS) entry which is preliminary data.</text>
</comment>
<accession>A0A9W4TQE7</accession>
<name>A0A9W4TQE7_9PROT</name>
<dbReference type="Proteomes" id="UP001154255">
    <property type="component" value="Unassembled WGS sequence"/>
</dbReference>
<sequence>MNFYQKKITKIEVTQQQQLSVLRHDVKGLLSPALLMADRILLNKLADEKTLQSAESIAQSIEKVADYLKETKK</sequence>
<proteinExistence type="predicted"/>
<dbReference type="AlphaFoldDB" id="A0A9W4TQE7"/>
<evidence type="ECO:0008006" key="3">
    <source>
        <dbReference type="Google" id="ProtNLM"/>
    </source>
</evidence>
<protein>
    <recommendedName>
        <fullName evidence="3">Histidine kinase</fullName>
    </recommendedName>
</protein>
<gene>
    <name evidence="1" type="ORF">R53530_LOCUS1531</name>
</gene>
<evidence type="ECO:0000313" key="2">
    <source>
        <dbReference type="Proteomes" id="UP001154255"/>
    </source>
</evidence>
<evidence type="ECO:0000313" key="1">
    <source>
        <dbReference type="EMBL" id="CAI3946085.1"/>
    </source>
</evidence>
<dbReference type="EMBL" id="CAMXCM010000003">
    <property type="protein sequence ID" value="CAI3946085.1"/>
    <property type="molecule type" value="Genomic_DNA"/>
</dbReference>
<reference evidence="1" key="1">
    <citation type="submission" date="2022-10" db="EMBL/GenBank/DDBJ databases">
        <authorList>
            <person name="Botero Cardona J."/>
        </authorList>
    </citation>
    <scope>NUCLEOTIDE SEQUENCE</scope>
    <source>
        <strain evidence="1">LMG 31819</strain>
    </source>
</reference>
<organism evidence="1 2">
    <name type="scientific">Commensalibacter communis</name>
    <dbReference type="NCBI Taxonomy" id="2972786"/>
    <lineage>
        <taxon>Bacteria</taxon>
        <taxon>Pseudomonadati</taxon>
        <taxon>Pseudomonadota</taxon>
        <taxon>Alphaproteobacteria</taxon>
        <taxon>Acetobacterales</taxon>
        <taxon>Acetobacteraceae</taxon>
    </lineage>
</organism>